<accession>A0A1U7NHU9</accession>
<name>A0A1U7NHU9_9FIRM</name>
<dbReference type="Proteomes" id="UP000186341">
    <property type="component" value="Unassembled WGS sequence"/>
</dbReference>
<evidence type="ECO:0000313" key="2">
    <source>
        <dbReference type="Proteomes" id="UP000186341"/>
    </source>
</evidence>
<keyword evidence="2" id="KW-1185">Reference proteome</keyword>
<proteinExistence type="predicted"/>
<sequence>MGSMNKIEIRTDDNELYATLDWNPKFAGLPEVLGSILHKSAANPDGSVNYLHIIWALEKLLERIEALISEVDEEDEPEDDDFLDELIKTALDNGCDVKVIEVGKE</sequence>
<dbReference type="AlphaFoldDB" id="A0A1U7NHU9"/>
<comment type="caution">
    <text evidence="1">The sequence shown here is derived from an EMBL/GenBank/DDBJ whole genome shotgun (WGS) entry which is preliminary data.</text>
</comment>
<protein>
    <submittedName>
        <fullName evidence="1">Uncharacterized protein</fullName>
    </submittedName>
</protein>
<organism evidence="1 2">
    <name type="scientific">Ileibacterium valens</name>
    <dbReference type="NCBI Taxonomy" id="1862668"/>
    <lineage>
        <taxon>Bacteria</taxon>
        <taxon>Bacillati</taxon>
        <taxon>Bacillota</taxon>
        <taxon>Erysipelotrichia</taxon>
        <taxon>Erysipelotrichales</taxon>
        <taxon>Erysipelotrichaceae</taxon>
        <taxon>Ileibacterium</taxon>
    </lineage>
</organism>
<reference evidence="1 2" key="1">
    <citation type="submission" date="2016-11" db="EMBL/GenBank/DDBJ databases">
        <title>Description of two novel members of the family Erysipelotrichaceae: Ileibacterium lipovorans gen. nov., sp. nov. and Dubosiella newyorkensis, gen. nov., sp. nov.</title>
        <authorList>
            <person name="Cox L.M."/>
            <person name="Sohn J."/>
            <person name="Tyrrell K.L."/>
            <person name="Citron D.M."/>
            <person name="Lawson P.A."/>
            <person name="Patel N.B."/>
            <person name="Iizumi T."/>
            <person name="Perez-Perez G.I."/>
            <person name="Goldstein E.J."/>
            <person name="Blaser M.J."/>
        </authorList>
    </citation>
    <scope>NUCLEOTIDE SEQUENCE [LARGE SCALE GENOMIC DNA]</scope>
    <source>
        <strain evidence="1 2">NYU-BL-A3</strain>
    </source>
</reference>
<evidence type="ECO:0000313" key="1">
    <source>
        <dbReference type="EMBL" id="OLU41653.1"/>
    </source>
</evidence>
<gene>
    <name evidence="1" type="ORF">BO222_02825</name>
</gene>
<dbReference type="EMBL" id="MPJW01000078">
    <property type="protein sequence ID" value="OLU41653.1"/>
    <property type="molecule type" value="Genomic_DNA"/>
</dbReference>